<organism evidence="1 2">
    <name type="scientific">Thermomonas aquatica</name>
    <dbReference type="NCBI Taxonomy" id="2202149"/>
    <lineage>
        <taxon>Bacteria</taxon>
        <taxon>Pseudomonadati</taxon>
        <taxon>Pseudomonadota</taxon>
        <taxon>Gammaproteobacteria</taxon>
        <taxon>Lysobacterales</taxon>
        <taxon>Lysobacteraceae</taxon>
        <taxon>Thermomonas</taxon>
    </lineage>
</organism>
<keyword evidence="2" id="KW-1185">Reference proteome</keyword>
<reference evidence="1 2" key="1">
    <citation type="submission" date="2019-06" db="EMBL/GenBank/DDBJ databases">
        <title>Thermomonas aquatica sp. nov., isolated from an industrial wastewater treatment plant.</title>
        <authorList>
            <person name="Jeon J.H."/>
            <person name="Park D.-S."/>
        </authorList>
    </citation>
    <scope>NUCLEOTIDE SEQUENCE [LARGE SCALE GENOMIC DNA]</scope>
    <source>
        <strain evidence="1 2">SY21</strain>
    </source>
</reference>
<gene>
    <name evidence="1" type="ORF">FHQ07_12145</name>
</gene>
<evidence type="ECO:0000313" key="1">
    <source>
        <dbReference type="EMBL" id="QDA58005.1"/>
    </source>
</evidence>
<dbReference type="Proteomes" id="UP000308149">
    <property type="component" value="Chromosome"/>
</dbReference>
<dbReference type="InterPro" id="IPR025234">
    <property type="entry name" value="YjzH-like"/>
</dbReference>
<name>A0A5B7ZTN4_9GAMM</name>
<dbReference type="EMBL" id="CP040871">
    <property type="protein sequence ID" value="QDA58005.1"/>
    <property type="molecule type" value="Genomic_DNA"/>
</dbReference>
<evidence type="ECO:0000313" key="2">
    <source>
        <dbReference type="Proteomes" id="UP000308149"/>
    </source>
</evidence>
<sequence length="56" mass="6451">MSKRWSYKVVEVKPQWLGIKPKQLEETLAALGQQGWELVSVTTNGMNAMLYLKKEI</sequence>
<dbReference type="KEGG" id="thes:FHQ07_12145"/>
<protein>
    <submittedName>
        <fullName evidence="1">DUF4177 domain-containing protein</fullName>
    </submittedName>
</protein>
<proteinExistence type="predicted"/>
<dbReference type="OrthoDB" id="9799495at2"/>
<accession>A0A5B7ZTN4</accession>
<dbReference type="AlphaFoldDB" id="A0A5B7ZTN4"/>
<dbReference type="RefSeq" id="WP_139717055.1">
    <property type="nucleotide sequence ID" value="NZ_CP040871.1"/>
</dbReference>
<dbReference type="Pfam" id="PF13783">
    <property type="entry name" value="DUF4177"/>
    <property type="match status" value="1"/>
</dbReference>